<comment type="caution">
    <text evidence="1">The sequence shown here is derived from an EMBL/GenBank/DDBJ whole genome shotgun (WGS) entry which is preliminary data.</text>
</comment>
<organism evidence="1 2">
    <name type="scientific">Sphaerisporangium krabiense</name>
    <dbReference type="NCBI Taxonomy" id="763782"/>
    <lineage>
        <taxon>Bacteria</taxon>
        <taxon>Bacillati</taxon>
        <taxon>Actinomycetota</taxon>
        <taxon>Actinomycetes</taxon>
        <taxon>Streptosporangiales</taxon>
        <taxon>Streptosporangiaceae</taxon>
        <taxon>Sphaerisporangium</taxon>
    </lineage>
</organism>
<proteinExistence type="predicted"/>
<gene>
    <name evidence="1" type="ORF">BJ981_000243</name>
</gene>
<name>A0A7W8YZ97_9ACTN</name>
<reference evidence="1 2" key="1">
    <citation type="submission" date="2020-08" db="EMBL/GenBank/DDBJ databases">
        <title>Sequencing the genomes of 1000 actinobacteria strains.</title>
        <authorList>
            <person name="Klenk H.-P."/>
        </authorList>
    </citation>
    <scope>NUCLEOTIDE SEQUENCE [LARGE SCALE GENOMIC DNA]</scope>
    <source>
        <strain evidence="1 2">DSM 45790</strain>
    </source>
</reference>
<dbReference type="AlphaFoldDB" id="A0A7W8YZ97"/>
<accession>A0A7W8YZ97</accession>
<dbReference type="EMBL" id="JACHBR010000001">
    <property type="protein sequence ID" value="MBB5624544.1"/>
    <property type="molecule type" value="Genomic_DNA"/>
</dbReference>
<evidence type="ECO:0000313" key="2">
    <source>
        <dbReference type="Proteomes" id="UP000588112"/>
    </source>
</evidence>
<evidence type="ECO:0000313" key="1">
    <source>
        <dbReference type="EMBL" id="MBB5624544.1"/>
    </source>
</evidence>
<sequence length="58" mass="6092">MPLLSSAAAGAASAWRRVSHYRVRRVPASSAVLPGWYAGAHRARGMSQSQPGLTSPDS</sequence>
<keyword evidence="2" id="KW-1185">Reference proteome</keyword>
<protein>
    <submittedName>
        <fullName evidence="1">Uncharacterized protein</fullName>
    </submittedName>
</protein>
<dbReference type="Proteomes" id="UP000588112">
    <property type="component" value="Unassembled WGS sequence"/>
</dbReference>